<evidence type="ECO:0000256" key="1">
    <source>
        <dbReference type="ARBA" id="ARBA00022553"/>
    </source>
</evidence>
<dbReference type="EMBL" id="FNYY01000001">
    <property type="protein sequence ID" value="SEI67596.1"/>
    <property type="molecule type" value="Genomic_DNA"/>
</dbReference>
<dbReference type="Proteomes" id="UP000182932">
    <property type="component" value="Unassembled WGS sequence"/>
</dbReference>
<evidence type="ECO:0000256" key="2">
    <source>
        <dbReference type="PROSITE-ProRule" id="PRU00169"/>
    </source>
</evidence>
<sequence length="131" mass="14121">MTGSTEGARILLVEDEQNIALALKFLIEKMGHQVTHIDDGHRALQEVAGLAPDLVLLDVTLPGASGYEICQHIRASHALDATRVLILTARGADIERRKALALGADGFMSKPFEMSELQAQVAALLARPREA</sequence>
<dbReference type="SMART" id="SM00448">
    <property type="entry name" value="REC"/>
    <property type="match status" value="1"/>
</dbReference>
<dbReference type="PROSITE" id="PS50110">
    <property type="entry name" value="RESPONSE_REGULATORY"/>
    <property type="match status" value="1"/>
</dbReference>
<dbReference type="GeneID" id="80816837"/>
<dbReference type="RefSeq" id="WP_048532455.1">
    <property type="nucleotide sequence ID" value="NZ_CATLQZ010000004.1"/>
</dbReference>
<evidence type="ECO:0000259" key="3">
    <source>
        <dbReference type="PROSITE" id="PS50110"/>
    </source>
</evidence>
<dbReference type="GO" id="GO:0000160">
    <property type="term" value="P:phosphorelay signal transduction system"/>
    <property type="evidence" value="ECO:0007669"/>
    <property type="project" value="InterPro"/>
</dbReference>
<dbReference type="PANTHER" id="PTHR44591:SF3">
    <property type="entry name" value="RESPONSE REGULATORY DOMAIN-CONTAINING PROTEIN"/>
    <property type="match status" value="1"/>
</dbReference>
<dbReference type="SUPFAM" id="SSF52172">
    <property type="entry name" value="CheY-like"/>
    <property type="match status" value="1"/>
</dbReference>
<dbReference type="CDD" id="cd17574">
    <property type="entry name" value="REC_OmpR"/>
    <property type="match status" value="1"/>
</dbReference>
<dbReference type="AlphaFoldDB" id="A0A975ZM52"/>
<keyword evidence="5" id="KW-1185">Reference proteome</keyword>
<evidence type="ECO:0000313" key="5">
    <source>
        <dbReference type="Proteomes" id="UP000182932"/>
    </source>
</evidence>
<protein>
    <submittedName>
        <fullName evidence="4">Response regulator receiver domain-containing protein</fullName>
    </submittedName>
</protein>
<dbReference type="Pfam" id="PF00072">
    <property type="entry name" value="Response_reg"/>
    <property type="match status" value="1"/>
</dbReference>
<accession>A0A975ZM52</accession>
<reference evidence="4 5" key="1">
    <citation type="submission" date="2016-10" db="EMBL/GenBank/DDBJ databases">
        <authorList>
            <person name="Varghese N."/>
            <person name="Submissions S."/>
        </authorList>
    </citation>
    <scope>NUCLEOTIDE SEQUENCE [LARGE SCALE GENOMIC DNA]</scope>
    <source>
        <strain evidence="4 5">FF3</strain>
    </source>
</reference>
<evidence type="ECO:0000313" key="4">
    <source>
        <dbReference type="EMBL" id="SEI67596.1"/>
    </source>
</evidence>
<comment type="caution">
    <text evidence="4">The sequence shown here is derived from an EMBL/GenBank/DDBJ whole genome shotgun (WGS) entry which is preliminary data.</text>
</comment>
<dbReference type="InterPro" id="IPR011006">
    <property type="entry name" value="CheY-like_superfamily"/>
</dbReference>
<dbReference type="Gene3D" id="3.40.50.2300">
    <property type="match status" value="1"/>
</dbReference>
<keyword evidence="1 2" id="KW-0597">Phosphoprotein</keyword>
<name>A0A975ZM52_9RHOB</name>
<dbReference type="PANTHER" id="PTHR44591">
    <property type="entry name" value="STRESS RESPONSE REGULATOR PROTEIN 1"/>
    <property type="match status" value="1"/>
</dbReference>
<gene>
    <name evidence="4" type="ORF">SAMN04487940_101572</name>
</gene>
<organism evidence="4 5">
    <name type="scientific">Marinovum algicola</name>
    <dbReference type="NCBI Taxonomy" id="42444"/>
    <lineage>
        <taxon>Bacteria</taxon>
        <taxon>Pseudomonadati</taxon>
        <taxon>Pseudomonadota</taxon>
        <taxon>Alphaproteobacteria</taxon>
        <taxon>Rhodobacterales</taxon>
        <taxon>Roseobacteraceae</taxon>
        <taxon>Marinovum</taxon>
    </lineage>
</organism>
<proteinExistence type="predicted"/>
<feature type="domain" description="Response regulatory" evidence="3">
    <location>
        <begin position="9"/>
        <end position="125"/>
    </location>
</feature>
<dbReference type="InterPro" id="IPR050595">
    <property type="entry name" value="Bact_response_regulator"/>
</dbReference>
<dbReference type="InterPro" id="IPR001789">
    <property type="entry name" value="Sig_transdc_resp-reg_receiver"/>
</dbReference>
<feature type="modified residue" description="4-aspartylphosphate" evidence="2">
    <location>
        <position position="58"/>
    </location>
</feature>